<evidence type="ECO:0000256" key="2">
    <source>
        <dbReference type="ARBA" id="ARBA00022857"/>
    </source>
</evidence>
<feature type="binding site" evidence="5">
    <location>
        <position position="107"/>
    </location>
    <ligand>
        <name>substrate</name>
    </ligand>
</feature>
<keyword evidence="3" id="KW-0560">Oxidoreductase</keyword>
<evidence type="ECO:0000259" key="7">
    <source>
        <dbReference type="Pfam" id="PF00248"/>
    </source>
</evidence>
<dbReference type="PIRSF" id="PIRSF000097">
    <property type="entry name" value="AKR"/>
    <property type="match status" value="1"/>
</dbReference>
<dbReference type="InterPro" id="IPR023210">
    <property type="entry name" value="NADP_OxRdtase_dom"/>
</dbReference>
<evidence type="ECO:0000256" key="4">
    <source>
        <dbReference type="PIRSR" id="PIRSR000097-1"/>
    </source>
</evidence>
<dbReference type="Pfam" id="PF00248">
    <property type="entry name" value="Aldo_ket_red"/>
    <property type="match status" value="1"/>
</dbReference>
<comment type="caution">
    <text evidence="8">The sequence shown here is derived from an EMBL/GenBank/DDBJ whole genome shotgun (WGS) entry which is preliminary data.</text>
</comment>
<dbReference type="SUPFAM" id="SSF51430">
    <property type="entry name" value="NAD(P)-linked oxidoreductase"/>
    <property type="match status" value="1"/>
</dbReference>
<dbReference type="InterPro" id="IPR020471">
    <property type="entry name" value="AKR"/>
</dbReference>
<sequence length="285" mass="31968">MEFFTLNDGNKIPAVGFGTFQIPADGSTYKAVKKALELGIRHIDTAAAYFNEAEVGRAVKDSGVRRDEVWITSKLWLQDYPYAEAQKAIDASLQKLGMDYMDMYLLHQPYGEVTEAWAALEEAKKAGKIRSIGVSNMTPKLWQQYVPQFSSMPAVNQVEFNPFFQQKELRKLLAPHDVKIEAWAPLGQGSTALLTHPEILKLAAKYGKDAGQVVLRFEYQEGIIIFPKSIHESRIKSNMEIFDFALTDAEMDALRALDTNKGIHDPDRPGVKEMLLGAFDVHAND</sequence>
<dbReference type="FunFam" id="3.20.20.100:FF:000015">
    <property type="entry name" value="Oxidoreductase, aldo/keto reductase family"/>
    <property type="match status" value="1"/>
</dbReference>
<evidence type="ECO:0000313" key="8">
    <source>
        <dbReference type="EMBL" id="MBE6086434.1"/>
    </source>
</evidence>
<dbReference type="PRINTS" id="PR00069">
    <property type="entry name" value="ALDKETRDTASE"/>
</dbReference>
<dbReference type="GO" id="GO:0016616">
    <property type="term" value="F:oxidoreductase activity, acting on the CH-OH group of donors, NAD or NADP as acceptor"/>
    <property type="evidence" value="ECO:0007669"/>
    <property type="project" value="UniProtKB-ARBA"/>
</dbReference>
<name>A0A927WM21_SELRU</name>
<feature type="site" description="Lowers pKa of active site Tyr" evidence="6">
    <location>
        <position position="74"/>
    </location>
</feature>
<reference evidence="8" key="1">
    <citation type="submission" date="2019-04" db="EMBL/GenBank/DDBJ databases">
        <title>Evolution of Biomass-Degrading Anaerobic Consortia Revealed by Metagenomics.</title>
        <authorList>
            <person name="Peng X."/>
        </authorList>
    </citation>
    <scope>NUCLEOTIDE SEQUENCE</scope>
    <source>
        <strain evidence="8">SIG242</strain>
    </source>
</reference>
<dbReference type="RefSeq" id="WP_303670570.1">
    <property type="nucleotide sequence ID" value="NZ_SVCA01000020.1"/>
</dbReference>
<organism evidence="8 9">
    <name type="scientific">Selenomonas ruminantium</name>
    <dbReference type="NCBI Taxonomy" id="971"/>
    <lineage>
        <taxon>Bacteria</taxon>
        <taxon>Bacillati</taxon>
        <taxon>Bacillota</taxon>
        <taxon>Negativicutes</taxon>
        <taxon>Selenomonadales</taxon>
        <taxon>Selenomonadaceae</taxon>
        <taxon>Selenomonas</taxon>
    </lineage>
</organism>
<evidence type="ECO:0000256" key="3">
    <source>
        <dbReference type="ARBA" id="ARBA00023002"/>
    </source>
</evidence>
<dbReference type="Gene3D" id="3.20.20.100">
    <property type="entry name" value="NADP-dependent oxidoreductase domain"/>
    <property type="match status" value="1"/>
</dbReference>
<gene>
    <name evidence="8" type="ORF">E7203_13545</name>
</gene>
<proteinExistence type="inferred from homology"/>
<dbReference type="Proteomes" id="UP000772151">
    <property type="component" value="Unassembled WGS sequence"/>
</dbReference>
<keyword evidence="2" id="KW-0521">NADP</keyword>
<dbReference type="PANTHER" id="PTHR43827:SF3">
    <property type="entry name" value="NADP-DEPENDENT OXIDOREDUCTASE DOMAIN-CONTAINING PROTEIN"/>
    <property type="match status" value="1"/>
</dbReference>
<evidence type="ECO:0000256" key="1">
    <source>
        <dbReference type="ARBA" id="ARBA00007905"/>
    </source>
</evidence>
<dbReference type="CDD" id="cd19133">
    <property type="entry name" value="AKR_AKR5F1"/>
    <property type="match status" value="1"/>
</dbReference>
<dbReference type="InterPro" id="IPR036812">
    <property type="entry name" value="NAD(P)_OxRdtase_dom_sf"/>
</dbReference>
<evidence type="ECO:0000256" key="5">
    <source>
        <dbReference type="PIRSR" id="PIRSR000097-2"/>
    </source>
</evidence>
<dbReference type="EMBL" id="SVCA01000020">
    <property type="protein sequence ID" value="MBE6086434.1"/>
    <property type="molecule type" value="Genomic_DNA"/>
</dbReference>
<dbReference type="PANTHER" id="PTHR43827">
    <property type="entry name" value="2,5-DIKETO-D-GLUCONIC ACID REDUCTASE"/>
    <property type="match status" value="1"/>
</dbReference>
<evidence type="ECO:0000256" key="6">
    <source>
        <dbReference type="PIRSR" id="PIRSR000097-3"/>
    </source>
</evidence>
<dbReference type="AlphaFoldDB" id="A0A927WM21"/>
<feature type="domain" description="NADP-dependent oxidoreductase" evidence="7">
    <location>
        <begin position="15"/>
        <end position="258"/>
    </location>
</feature>
<accession>A0A927WM21</accession>
<protein>
    <submittedName>
        <fullName evidence="8">Aldo/keto reductase</fullName>
    </submittedName>
</protein>
<feature type="active site" description="Proton donor" evidence="4">
    <location>
        <position position="49"/>
    </location>
</feature>
<evidence type="ECO:0000313" key="9">
    <source>
        <dbReference type="Proteomes" id="UP000772151"/>
    </source>
</evidence>
<comment type="similarity">
    <text evidence="1">Belongs to the aldo/keto reductase family.</text>
</comment>